<proteinExistence type="predicted"/>
<organism evidence="2 3">
    <name type="scientific">Hydrogenophaga defluvii</name>
    <dbReference type="NCBI Taxonomy" id="249410"/>
    <lineage>
        <taxon>Bacteria</taxon>
        <taxon>Pseudomonadati</taxon>
        <taxon>Pseudomonadota</taxon>
        <taxon>Betaproteobacteria</taxon>
        <taxon>Burkholderiales</taxon>
        <taxon>Comamonadaceae</taxon>
        <taxon>Hydrogenophaga</taxon>
    </lineage>
</organism>
<dbReference type="Proteomes" id="UP001596457">
    <property type="component" value="Unassembled WGS sequence"/>
</dbReference>
<dbReference type="EMBL" id="JBHTBZ010000017">
    <property type="protein sequence ID" value="MFC7460432.1"/>
    <property type="molecule type" value="Genomic_DNA"/>
</dbReference>
<reference evidence="3" key="1">
    <citation type="journal article" date="2019" name="Int. J. Syst. Evol. Microbiol.">
        <title>The Global Catalogue of Microorganisms (GCM) 10K type strain sequencing project: providing services to taxonomists for standard genome sequencing and annotation.</title>
        <authorList>
            <consortium name="The Broad Institute Genomics Platform"/>
            <consortium name="The Broad Institute Genome Sequencing Center for Infectious Disease"/>
            <person name="Wu L."/>
            <person name="Ma J."/>
        </authorList>
    </citation>
    <scope>NUCLEOTIDE SEQUENCE [LARGE SCALE GENOMIC DNA]</scope>
    <source>
        <strain evidence="3">CCUG 53903</strain>
    </source>
</reference>
<sequence length="75" mass="8333">MHDIELISIDRGTPSPRHAHEEIADLLSAALLRLRTKKSASDDPDKSGRREPVCLGFSHPQRVNANPNQQEGVRP</sequence>
<accession>A0ABW2SBT6</accession>
<protein>
    <submittedName>
        <fullName evidence="2">Uncharacterized protein</fullName>
    </submittedName>
</protein>
<gene>
    <name evidence="2" type="ORF">ACFQU0_08330</name>
</gene>
<feature type="compositionally biased region" description="Polar residues" evidence="1">
    <location>
        <begin position="61"/>
        <end position="75"/>
    </location>
</feature>
<feature type="region of interest" description="Disordered" evidence="1">
    <location>
        <begin position="37"/>
        <end position="75"/>
    </location>
</feature>
<dbReference type="RefSeq" id="WP_382199712.1">
    <property type="nucleotide sequence ID" value="NZ_JBHTBZ010000017.1"/>
</dbReference>
<comment type="caution">
    <text evidence="2">The sequence shown here is derived from an EMBL/GenBank/DDBJ whole genome shotgun (WGS) entry which is preliminary data.</text>
</comment>
<name>A0ABW2SBT6_9BURK</name>
<evidence type="ECO:0000313" key="3">
    <source>
        <dbReference type="Proteomes" id="UP001596457"/>
    </source>
</evidence>
<evidence type="ECO:0000256" key="1">
    <source>
        <dbReference type="SAM" id="MobiDB-lite"/>
    </source>
</evidence>
<evidence type="ECO:0000313" key="2">
    <source>
        <dbReference type="EMBL" id="MFC7460432.1"/>
    </source>
</evidence>
<feature type="compositionally biased region" description="Basic and acidic residues" evidence="1">
    <location>
        <begin position="39"/>
        <end position="52"/>
    </location>
</feature>
<keyword evidence="3" id="KW-1185">Reference proteome</keyword>